<gene>
    <name evidence="2" type="ORF">LQ327_16300</name>
</gene>
<dbReference type="InterPro" id="IPR036388">
    <property type="entry name" value="WH-like_DNA-bd_sf"/>
</dbReference>
<reference evidence="2 3" key="1">
    <citation type="submission" date="2021-11" db="EMBL/GenBank/DDBJ databases">
        <title>Draft genome sequence of Actinomycetospora sp. SF1 isolated from the rhizosphere soil.</title>
        <authorList>
            <person name="Duangmal K."/>
            <person name="Chantavorakit T."/>
        </authorList>
    </citation>
    <scope>NUCLEOTIDE SEQUENCE [LARGE SCALE GENOMIC DNA]</scope>
    <source>
        <strain evidence="2 3">TBRC 5722</strain>
    </source>
</reference>
<evidence type="ECO:0000313" key="2">
    <source>
        <dbReference type="EMBL" id="MCD2194935.1"/>
    </source>
</evidence>
<dbReference type="InterPro" id="IPR039422">
    <property type="entry name" value="MarR/SlyA-like"/>
</dbReference>
<evidence type="ECO:0000259" key="1">
    <source>
        <dbReference type="PROSITE" id="PS50995"/>
    </source>
</evidence>
<dbReference type="PANTHER" id="PTHR33164:SF95">
    <property type="entry name" value="TRANSCRIPTIONAL REGULATOR"/>
    <property type="match status" value="1"/>
</dbReference>
<keyword evidence="3" id="KW-1185">Reference proteome</keyword>
<evidence type="ECO:0000313" key="3">
    <source>
        <dbReference type="Proteomes" id="UP001199469"/>
    </source>
</evidence>
<feature type="domain" description="HTH marR-type" evidence="1">
    <location>
        <begin position="5"/>
        <end position="137"/>
    </location>
</feature>
<protein>
    <submittedName>
        <fullName evidence="2">MarR family winged helix-turn-helix transcriptional regulator</fullName>
    </submittedName>
</protein>
<organism evidence="2 3">
    <name type="scientific">Actinomycetospora endophytica</name>
    <dbReference type="NCBI Taxonomy" id="2291215"/>
    <lineage>
        <taxon>Bacteria</taxon>
        <taxon>Bacillati</taxon>
        <taxon>Actinomycetota</taxon>
        <taxon>Actinomycetes</taxon>
        <taxon>Pseudonocardiales</taxon>
        <taxon>Pseudonocardiaceae</taxon>
        <taxon>Actinomycetospora</taxon>
    </lineage>
</organism>
<accession>A0ABS8P9H8</accession>
<dbReference type="Gene3D" id="1.10.10.10">
    <property type="entry name" value="Winged helix-like DNA-binding domain superfamily/Winged helix DNA-binding domain"/>
    <property type="match status" value="1"/>
</dbReference>
<dbReference type="Pfam" id="PF12802">
    <property type="entry name" value="MarR_2"/>
    <property type="match status" value="1"/>
</dbReference>
<dbReference type="RefSeq" id="WP_230735522.1">
    <property type="nucleotide sequence ID" value="NZ_JAJNDB010000003.1"/>
</dbReference>
<dbReference type="SUPFAM" id="SSF46785">
    <property type="entry name" value="Winged helix' DNA-binding domain"/>
    <property type="match status" value="1"/>
</dbReference>
<dbReference type="PROSITE" id="PS50995">
    <property type="entry name" value="HTH_MARR_2"/>
    <property type="match status" value="1"/>
</dbReference>
<dbReference type="SMART" id="SM00347">
    <property type="entry name" value="HTH_MARR"/>
    <property type="match status" value="1"/>
</dbReference>
<dbReference type="InterPro" id="IPR000835">
    <property type="entry name" value="HTH_MarR-typ"/>
</dbReference>
<dbReference type="InterPro" id="IPR036390">
    <property type="entry name" value="WH_DNA-bd_sf"/>
</dbReference>
<dbReference type="PANTHER" id="PTHR33164">
    <property type="entry name" value="TRANSCRIPTIONAL REGULATOR, MARR FAMILY"/>
    <property type="match status" value="1"/>
</dbReference>
<dbReference type="EMBL" id="JAJNDB010000003">
    <property type="protein sequence ID" value="MCD2194935.1"/>
    <property type="molecule type" value="Genomic_DNA"/>
</dbReference>
<dbReference type="Proteomes" id="UP001199469">
    <property type="component" value="Unassembled WGS sequence"/>
</dbReference>
<comment type="caution">
    <text evidence="2">The sequence shown here is derived from an EMBL/GenBank/DDBJ whole genome shotgun (WGS) entry which is preliminary data.</text>
</comment>
<name>A0ABS8P9H8_9PSEU</name>
<sequence length="144" mass="15415">MADDRPDLGALAHRLTRAIAAAEAPILAARDLTMWDYVVLTALGSGPAPTQAQLAGTTGRDQTRLIPILERLQARGLIGRAPDPDDRRRRVVTLTPDGSTLLLECRSAIRDLESRLLSGLDAADREPFVRALQRLAGPGGTASE</sequence>
<proteinExistence type="predicted"/>
<dbReference type="PRINTS" id="PR00598">
    <property type="entry name" value="HTHMARR"/>
</dbReference>